<accession>A0A1G2LCD9</accession>
<gene>
    <name evidence="3" type="ORF">A3A44_01460</name>
</gene>
<dbReference type="Gene3D" id="3.40.50.1820">
    <property type="entry name" value="alpha/beta hydrolase"/>
    <property type="match status" value="1"/>
</dbReference>
<keyword evidence="1" id="KW-0472">Membrane</keyword>
<organism evidence="3 4">
    <name type="scientific">Candidatus Sungbacteria bacterium RIFCSPLOWO2_01_FULL_60_25</name>
    <dbReference type="NCBI Taxonomy" id="1802281"/>
    <lineage>
        <taxon>Bacteria</taxon>
        <taxon>Candidatus Sungiibacteriota</taxon>
    </lineage>
</organism>
<name>A0A1G2LCD9_9BACT</name>
<comment type="caution">
    <text evidence="3">The sequence shown here is derived from an EMBL/GenBank/DDBJ whole genome shotgun (WGS) entry which is preliminary data.</text>
</comment>
<dbReference type="PANTHER" id="PTHR43358:SF4">
    <property type="entry name" value="ALPHA_BETA HYDROLASE FOLD-1 DOMAIN-CONTAINING PROTEIN"/>
    <property type="match status" value="1"/>
</dbReference>
<evidence type="ECO:0000256" key="1">
    <source>
        <dbReference type="SAM" id="Phobius"/>
    </source>
</evidence>
<dbReference type="PANTHER" id="PTHR43358">
    <property type="entry name" value="ALPHA/BETA-HYDROLASE"/>
    <property type="match status" value="1"/>
</dbReference>
<dbReference type="EMBL" id="MHQT01000030">
    <property type="protein sequence ID" value="OHA09214.1"/>
    <property type="molecule type" value="Genomic_DNA"/>
</dbReference>
<protein>
    <recommendedName>
        <fullName evidence="2">AB hydrolase-1 domain-containing protein</fullName>
    </recommendedName>
</protein>
<dbReference type="Pfam" id="PF12697">
    <property type="entry name" value="Abhydrolase_6"/>
    <property type="match status" value="1"/>
</dbReference>
<dbReference type="InterPro" id="IPR000073">
    <property type="entry name" value="AB_hydrolase_1"/>
</dbReference>
<keyword evidence="1" id="KW-0812">Transmembrane</keyword>
<reference evidence="3 4" key="1">
    <citation type="journal article" date="2016" name="Nat. Commun.">
        <title>Thousands of microbial genomes shed light on interconnected biogeochemical processes in an aquifer system.</title>
        <authorList>
            <person name="Anantharaman K."/>
            <person name="Brown C.T."/>
            <person name="Hug L.A."/>
            <person name="Sharon I."/>
            <person name="Castelle C.J."/>
            <person name="Probst A.J."/>
            <person name="Thomas B.C."/>
            <person name="Singh A."/>
            <person name="Wilkins M.J."/>
            <person name="Karaoz U."/>
            <person name="Brodie E.L."/>
            <person name="Williams K.H."/>
            <person name="Hubbard S.S."/>
            <person name="Banfield J.F."/>
        </authorList>
    </citation>
    <scope>NUCLEOTIDE SEQUENCE [LARGE SCALE GENOMIC DNA]</scope>
</reference>
<dbReference type="Proteomes" id="UP000178977">
    <property type="component" value="Unassembled WGS sequence"/>
</dbReference>
<evidence type="ECO:0000259" key="2">
    <source>
        <dbReference type="Pfam" id="PF12697"/>
    </source>
</evidence>
<evidence type="ECO:0000313" key="4">
    <source>
        <dbReference type="Proteomes" id="UP000178977"/>
    </source>
</evidence>
<feature type="transmembrane region" description="Helical" evidence="1">
    <location>
        <begin position="14"/>
        <end position="34"/>
    </location>
</feature>
<proteinExistence type="predicted"/>
<dbReference type="STRING" id="1802281.A3A44_01460"/>
<sequence>MPERLGRWSAARKILTVVFFVALGFAWFSLYLFWGTVRPGRTPVSGNPEQYFLNAERASIVTADGIRLSAWLIPRAERRGDTAIILLHGYPAAKSDLLPLAAAMHPHFTTLLLDMRYFGESGGRATTLGFRERTDVPKAVDLLASRGYTRIGIFGISLGGAVSIMAAAEDARIGAVAAYAPFSDLGNLADESYRHFGPLRALLTEPMFLWARIFFGGDPRIISPLSVAPRLAKPVFLAHNRTDEQISFRNAQRLQVALRDNPLAEFYFPESGGHQDLPQDLYPRLIDFFTRSLNAADRFATEYVPVR</sequence>
<dbReference type="InterPro" id="IPR052920">
    <property type="entry name" value="DNA-binding_regulatory"/>
</dbReference>
<dbReference type="InterPro" id="IPR029058">
    <property type="entry name" value="AB_hydrolase_fold"/>
</dbReference>
<keyword evidence="1" id="KW-1133">Transmembrane helix</keyword>
<dbReference type="AlphaFoldDB" id="A0A1G2LCD9"/>
<feature type="domain" description="AB hydrolase-1" evidence="2">
    <location>
        <begin position="84"/>
        <end position="234"/>
    </location>
</feature>
<evidence type="ECO:0000313" key="3">
    <source>
        <dbReference type="EMBL" id="OHA09214.1"/>
    </source>
</evidence>
<dbReference type="SUPFAM" id="SSF53474">
    <property type="entry name" value="alpha/beta-Hydrolases"/>
    <property type="match status" value="1"/>
</dbReference>